<comment type="caution">
    <text evidence="1">The sequence shown here is derived from an EMBL/GenBank/DDBJ whole genome shotgun (WGS) entry which is preliminary data.</text>
</comment>
<evidence type="ECO:0000313" key="1">
    <source>
        <dbReference type="EMBL" id="KAL3958869.1"/>
    </source>
</evidence>
<evidence type="ECO:0000313" key="2">
    <source>
        <dbReference type="Proteomes" id="UP001638806"/>
    </source>
</evidence>
<accession>A0ACC4DSL8</accession>
<protein>
    <submittedName>
        <fullName evidence="1">Uncharacterized protein</fullName>
    </submittedName>
</protein>
<organism evidence="1 2">
    <name type="scientific">Purpureocillium lilacinum</name>
    <name type="common">Paecilomyces lilacinus</name>
    <dbReference type="NCBI Taxonomy" id="33203"/>
    <lineage>
        <taxon>Eukaryota</taxon>
        <taxon>Fungi</taxon>
        <taxon>Dikarya</taxon>
        <taxon>Ascomycota</taxon>
        <taxon>Pezizomycotina</taxon>
        <taxon>Sordariomycetes</taxon>
        <taxon>Hypocreomycetidae</taxon>
        <taxon>Hypocreales</taxon>
        <taxon>Ophiocordycipitaceae</taxon>
        <taxon>Purpureocillium</taxon>
    </lineage>
</organism>
<reference evidence="1" key="1">
    <citation type="submission" date="2024-12" db="EMBL/GenBank/DDBJ databases">
        <title>Comparative genomics and development of molecular markers within Purpureocillium lilacinum and among Purpureocillium species.</title>
        <authorList>
            <person name="Yeh Z.-Y."/>
            <person name="Ni N.-T."/>
            <person name="Lo P.-H."/>
            <person name="Mushyakhwo K."/>
            <person name="Lin C.-F."/>
            <person name="Nai Y.-S."/>
        </authorList>
    </citation>
    <scope>NUCLEOTIDE SEQUENCE</scope>
    <source>
        <strain evidence="1">NCHU-NPUST-175</strain>
    </source>
</reference>
<dbReference type="Proteomes" id="UP001638806">
    <property type="component" value="Unassembled WGS sequence"/>
</dbReference>
<proteinExistence type="predicted"/>
<keyword evidence="2" id="KW-1185">Reference proteome</keyword>
<dbReference type="EMBL" id="JBGNUJ010000006">
    <property type="protein sequence ID" value="KAL3958869.1"/>
    <property type="molecule type" value="Genomic_DNA"/>
</dbReference>
<name>A0ACC4DSL8_PURLI</name>
<sequence>MAAPFASQSKASKFQDAAMSQRLDKDKPGRYPGQPGVQINKKSYGGTPGTARGGAVEPSPHHERQGNGKHALTPESSSTPEQKRLRIGGAAGNGSSTTEHREEACGGAFGRSDQEDSDISRIRRQPEAATEQRVIAAETRALQADQRALDSGRRAVEADQCAAEANRRAHEAEQRAVKAEQDVIAANQRYDNLQVTRKQGLKEMEFARHAFLESPKYMYRALATKKAVNGASQELGQDLDKLPPDLVRQNIADRSGERQNGTQSTRST</sequence>
<gene>
    <name evidence="1" type="ORF">ACCO45_007031</name>
</gene>